<reference evidence="2 3" key="1">
    <citation type="journal article" date="2012" name="BMC Genomics">
        <title>Tools to kill: Genome of one of the most destructive plant pathogenic fungi Macrophomina phaseolina.</title>
        <authorList>
            <person name="Islam M.S."/>
            <person name="Haque M.S."/>
            <person name="Islam M.M."/>
            <person name="Emdad E.M."/>
            <person name="Halim A."/>
            <person name="Hossen Q.M.M."/>
            <person name="Hossain M.Z."/>
            <person name="Ahmed B."/>
            <person name="Rahim S."/>
            <person name="Rahman M.S."/>
            <person name="Alam M.M."/>
            <person name="Hou S."/>
            <person name="Wan X."/>
            <person name="Saito J.A."/>
            <person name="Alam M."/>
        </authorList>
    </citation>
    <scope>NUCLEOTIDE SEQUENCE [LARGE SCALE GENOMIC DNA]</scope>
    <source>
        <strain evidence="2 3">MS6</strain>
    </source>
</reference>
<feature type="compositionally biased region" description="Basic and acidic residues" evidence="1">
    <location>
        <begin position="89"/>
        <end position="106"/>
    </location>
</feature>
<proteinExistence type="predicted"/>
<evidence type="ECO:0000313" key="3">
    <source>
        <dbReference type="Proteomes" id="UP000007129"/>
    </source>
</evidence>
<gene>
    <name evidence="2" type="ORF">MPH_01957</name>
</gene>
<dbReference type="EMBL" id="AHHD01000079">
    <property type="protein sequence ID" value="EKG20790.1"/>
    <property type="molecule type" value="Genomic_DNA"/>
</dbReference>
<dbReference type="HOGENOM" id="CLU_1399350_0_0_1"/>
<dbReference type="Proteomes" id="UP000007129">
    <property type="component" value="Unassembled WGS sequence"/>
</dbReference>
<dbReference type="InParanoid" id="K2SW33"/>
<evidence type="ECO:0000313" key="2">
    <source>
        <dbReference type="EMBL" id="EKG20790.1"/>
    </source>
</evidence>
<sequence length="195" mass="22018">AIPPDMFGLRTSPDPEGITSQHGPRPGSQLDGEVPESQASQGNEDRSEDAVHPTNPSLVDEILSKRPNFSSNTKHKQSASLLGELFPELAERSQDQRAPQDEREVPKLSLDFQDQKIERRPQYLQRKEFIDRQMQAKYLNELVVIKLSGVSKYLSEEDIKRLVPSSSKYIEGWTDPDFIKGKQGLPTIRSSEDDC</sequence>
<dbReference type="OrthoDB" id="5332316at2759"/>
<accession>K2SW33</accession>
<evidence type="ECO:0000256" key="1">
    <source>
        <dbReference type="SAM" id="MobiDB-lite"/>
    </source>
</evidence>
<name>K2SW33_MACPH</name>
<feature type="region of interest" description="Disordered" evidence="1">
    <location>
        <begin position="1"/>
        <end position="112"/>
    </location>
</feature>
<organism evidence="2 3">
    <name type="scientific">Macrophomina phaseolina (strain MS6)</name>
    <name type="common">Charcoal rot fungus</name>
    <dbReference type="NCBI Taxonomy" id="1126212"/>
    <lineage>
        <taxon>Eukaryota</taxon>
        <taxon>Fungi</taxon>
        <taxon>Dikarya</taxon>
        <taxon>Ascomycota</taxon>
        <taxon>Pezizomycotina</taxon>
        <taxon>Dothideomycetes</taxon>
        <taxon>Dothideomycetes incertae sedis</taxon>
        <taxon>Botryosphaeriales</taxon>
        <taxon>Botryosphaeriaceae</taxon>
        <taxon>Macrophomina</taxon>
    </lineage>
</organism>
<feature type="non-terminal residue" evidence="2">
    <location>
        <position position="1"/>
    </location>
</feature>
<comment type="caution">
    <text evidence="2">The sequence shown here is derived from an EMBL/GenBank/DDBJ whole genome shotgun (WGS) entry which is preliminary data.</text>
</comment>
<protein>
    <submittedName>
        <fullName evidence="2">Uncharacterized protein</fullName>
    </submittedName>
</protein>
<dbReference type="AlphaFoldDB" id="K2SW33"/>
<dbReference type="VEuPathDB" id="FungiDB:MPH_01957"/>